<evidence type="ECO:0000313" key="2">
    <source>
        <dbReference type="Proteomes" id="UP001178507"/>
    </source>
</evidence>
<protein>
    <submittedName>
        <fullName evidence="1">Uncharacterized protein</fullName>
    </submittedName>
</protein>
<name>A0AA36MVZ0_9DINO</name>
<sequence>MPLKQIIFFRLIKQLSEVYVSMTIEDFEKAASIVPFSIAETWMANASRQQGISIQINYMQKAIIFGAATKVDMLRPQAVRTLFSGTSGTEFAWWISPFFSSPS</sequence>
<comment type="caution">
    <text evidence="1">The sequence shown here is derived from an EMBL/GenBank/DDBJ whole genome shotgun (WGS) entry which is preliminary data.</text>
</comment>
<evidence type="ECO:0000313" key="1">
    <source>
        <dbReference type="EMBL" id="CAJ1388243.1"/>
    </source>
</evidence>
<organism evidence="1 2">
    <name type="scientific">Effrenium voratum</name>
    <dbReference type="NCBI Taxonomy" id="2562239"/>
    <lineage>
        <taxon>Eukaryota</taxon>
        <taxon>Sar</taxon>
        <taxon>Alveolata</taxon>
        <taxon>Dinophyceae</taxon>
        <taxon>Suessiales</taxon>
        <taxon>Symbiodiniaceae</taxon>
        <taxon>Effrenium</taxon>
    </lineage>
</organism>
<dbReference type="AlphaFoldDB" id="A0AA36MVZ0"/>
<dbReference type="EMBL" id="CAUJNA010001657">
    <property type="protein sequence ID" value="CAJ1388243.1"/>
    <property type="molecule type" value="Genomic_DNA"/>
</dbReference>
<proteinExistence type="predicted"/>
<dbReference type="Proteomes" id="UP001178507">
    <property type="component" value="Unassembled WGS sequence"/>
</dbReference>
<reference evidence="1" key="1">
    <citation type="submission" date="2023-08" db="EMBL/GenBank/DDBJ databases">
        <authorList>
            <person name="Chen Y."/>
            <person name="Shah S."/>
            <person name="Dougan E. K."/>
            <person name="Thang M."/>
            <person name="Chan C."/>
        </authorList>
    </citation>
    <scope>NUCLEOTIDE SEQUENCE</scope>
</reference>
<accession>A0AA36MVZ0</accession>
<gene>
    <name evidence="1" type="ORF">EVOR1521_LOCUS14158</name>
</gene>
<keyword evidence="2" id="KW-1185">Reference proteome</keyword>